<evidence type="ECO:0000256" key="5">
    <source>
        <dbReference type="ARBA" id="ARBA00022989"/>
    </source>
</evidence>
<feature type="transmembrane region" description="Helical" evidence="7">
    <location>
        <begin position="134"/>
        <end position="155"/>
    </location>
</feature>
<evidence type="ECO:0000256" key="4">
    <source>
        <dbReference type="ARBA" id="ARBA00022970"/>
    </source>
</evidence>
<feature type="transmembrane region" description="Helical" evidence="7">
    <location>
        <begin position="52"/>
        <end position="69"/>
    </location>
</feature>
<feature type="transmembrane region" description="Helical" evidence="7">
    <location>
        <begin position="245"/>
        <end position="267"/>
    </location>
</feature>
<evidence type="ECO:0000313" key="9">
    <source>
        <dbReference type="EMBL" id="QHI73597.1"/>
    </source>
</evidence>
<gene>
    <name evidence="9" type="ORF">Ami3637_15540</name>
</gene>
<dbReference type="GO" id="GO:0015171">
    <property type="term" value="F:amino acid transmembrane transporter activity"/>
    <property type="evidence" value="ECO:0007669"/>
    <property type="project" value="TreeGrafter"/>
</dbReference>
<dbReference type="Proteomes" id="UP000463883">
    <property type="component" value="Chromosome"/>
</dbReference>
<name>A0A6P1MI66_9FIRM</name>
<feature type="transmembrane region" description="Helical" evidence="7">
    <location>
        <begin position="27"/>
        <end position="46"/>
    </location>
</feature>
<keyword evidence="2" id="KW-0813">Transport</keyword>
<evidence type="ECO:0000256" key="2">
    <source>
        <dbReference type="ARBA" id="ARBA00022448"/>
    </source>
</evidence>
<dbReference type="PANTHER" id="PTHR43341">
    <property type="entry name" value="AMINO ACID PERMEASE"/>
    <property type="match status" value="1"/>
</dbReference>
<feature type="transmembrane region" description="Helical" evidence="7">
    <location>
        <begin position="287"/>
        <end position="314"/>
    </location>
</feature>
<dbReference type="InterPro" id="IPR004840">
    <property type="entry name" value="Amino_acid_permease_CS"/>
</dbReference>
<keyword evidence="4" id="KW-0029">Amino-acid transport</keyword>
<dbReference type="GO" id="GO:0016020">
    <property type="term" value="C:membrane"/>
    <property type="evidence" value="ECO:0007669"/>
    <property type="project" value="UniProtKB-SubCell"/>
</dbReference>
<evidence type="ECO:0000256" key="7">
    <source>
        <dbReference type="SAM" id="Phobius"/>
    </source>
</evidence>
<dbReference type="Pfam" id="PF00324">
    <property type="entry name" value="AA_permease"/>
    <property type="match status" value="1"/>
</dbReference>
<feature type="transmembrane region" description="Helical" evidence="7">
    <location>
        <begin position="167"/>
        <end position="191"/>
    </location>
</feature>
<proteinExistence type="predicted"/>
<keyword evidence="5 7" id="KW-1133">Transmembrane helix</keyword>
<dbReference type="KEGG" id="amic:Ami3637_15540"/>
<feature type="transmembrane region" description="Helical" evidence="7">
    <location>
        <begin position="203"/>
        <end position="224"/>
    </location>
</feature>
<accession>A0A6P1MI66</accession>
<dbReference type="PIRSF" id="PIRSF006060">
    <property type="entry name" value="AA_transporter"/>
    <property type="match status" value="1"/>
</dbReference>
<protein>
    <submittedName>
        <fullName evidence="9">Amino acid permease</fullName>
    </submittedName>
</protein>
<evidence type="ECO:0000259" key="8">
    <source>
        <dbReference type="Pfam" id="PF00324"/>
    </source>
</evidence>
<evidence type="ECO:0000256" key="1">
    <source>
        <dbReference type="ARBA" id="ARBA00004141"/>
    </source>
</evidence>
<dbReference type="EMBL" id="CP047591">
    <property type="protein sequence ID" value="QHI73597.1"/>
    <property type="molecule type" value="Genomic_DNA"/>
</dbReference>
<evidence type="ECO:0000313" key="10">
    <source>
        <dbReference type="Proteomes" id="UP000463883"/>
    </source>
</evidence>
<feature type="transmembrane region" description="Helical" evidence="7">
    <location>
        <begin position="368"/>
        <end position="390"/>
    </location>
</feature>
<organism evidence="9 10">
    <name type="scientific">Aminipila terrae</name>
    <dbReference type="NCBI Taxonomy" id="2697030"/>
    <lineage>
        <taxon>Bacteria</taxon>
        <taxon>Bacillati</taxon>
        <taxon>Bacillota</taxon>
        <taxon>Clostridia</taxon>
        <taxon>Peptostreptococcales</taxon>
        <taxon>Anaerovoracaceae</taxon>
        <taxon>Aminipila</taxon>
    </lineage>
</organism>
<keyword evidence="10" id="KW-1185">Reference proteome</keyword>
<dbReference type="AlphaFoldDB" id="A0A6P1MI66"/>
<reference evidence="9 10" key="1">
    <citation type="submission" date="2020-01" db="EMBL/GenBank/DDBJ databases">
        <title>Genomic analysis of Aminipila sp. CBA3637.</title>
        <authorList>
            <person name="Kim Y.B."/>
            <person name="Roh S.W."/>
        </authorList>
    </citation>
    <scope>NUCLEOTIDE SEQUENCE [LARGE SCALE GENOMIC DNA]</scope>
    <source>
        <strain evidence="9 10">CBA3637</strain>
    </source>
</reference>
<evidence type="ECO:0000256" key="3">
    <source>
        <dbReference type="ARBA" id="ARBA00022692"/>
    </source>
</evidence>
<comment type="subcellular location">
    <subcellularLocation>
        <location evidence="1">Membrane</location>
        <topology evidence="1">Multi-pass membrane protein</topology>
    </subcellularLocation>
</comment>
<dbReference type="InterPro" id="IPR004841">
    <property type="entry name" value="AA-permease/SLC12A_dom"/>
</dbReference>
<keyword evidence="3 7" id="KW-0812">Transmembrane</keyword>
<feature type="transmembrane region" description="Helical" evidence="7">
    <location>
        <begin position="411"/>
        <end position="430"/>
    </location>
</feature>
<feature type="transmembrane region" description="Helical" evidence="7">
    <location>
        <begin position="106"/>
        <end position="128"/>
    </location>
</feature>
<feature type="domain" description="Amino acid permease/ SLC12A" evidence="8">
    <location>
        <begin position="24"/>
        <end position="463"/>
    </location>
</feature>
<dbReference type="Gene3D" id="1.20.1740.10">
    <property type="entry name" value="Amino acid/polyamine transporter I"/>
    <property type="match status" value="1"/>
</dbReference>
<keyword evidence="6 7" id="KW-0472">Membrane</keyword>
<sequence length="478" mass="52204">MSSEKNEKSEVLQGELNRSLKLRHMNMIAIGGAIGTGLFLASGYTINTAGPGGALLAYGVMGIMVYFLMTSLGEMATYMPVSGSFETYCNKFVDPALGFSVGWLYWLNWALTLSVEMVAAEIIMKYWFPDVPGWIWVITFTAILSILNAISVKGFGETEFWFASIKVAAIIIFLIVGALMILGVIGGHGAYGVANFKDAFPNGSWAVAVAMFSAAFSFTGTECIGMAAGESEDPETNVPKAINTVFWRILIFYIGAIFVIGCIIPWQSASVDTSPFTLVYEASNIPVFSKVAATIMNIVVLTSVLSCANSGLYVGSRMLWSMARENKAPAFLGKVTKNRVPVNALVFTIIFGLLALTTQLWAASTVYVALFAAVGVSTLIGWLGISISHIRFRKWYLLKGYKLEDLKYKALFYPFGPIISLVLCIIVIVGQASDPTAALSLIYGIPVFIILYVFYKVKYKSKLVNLEEVDIDHLKHKE</sequence>
<feature type="transmembrane region" description="Helical" evidence="7">
    <location>
        <begin position="342"/>
        <end position="362"/>
    </location>
</feature>
<dbReference type="PROSITE" id="PS00218">
    <property type="entry name" value="AMINO_ACID_PERMEASE_1"/>
    <property type="match status" value="1"/>
</dbReference>
<evidence type="ECO:0000256" key="6">
    <source>
        <dbReference type="ARBA" id="ARBA00023136"/>
    </source>
</evidence>
<dbReference type="PANTHER" id="PTHR43341:SF1">
    <property type="entry name" value="GENERAL AMINO-ACID PERMEASE GAP1"/>
    <property type="match status" value="1"/>
</dbReference>
<dbReference type="InterPro" id="IPR050524">
    <property type="entry name" value="APC_YAT"/>
</dbReference>
<dbReference type="RefSeq" id="WP_162363362.1">
    <property type="nucleotide sequence ID" value="NZ_CP047591.1"/>
</dbReference>
<feature type="transmembrane region" description="Helical" evidence="7">
    <location>
        <begin position="436"/>
        <end position="455"/>
    </location>
</feature>
<dbReference type="FunFam" id="1.20.1740.10:FF:000001">
    <property type="entry name" value="Amino acid permease"/>
    <property type="match status" value="1"/>
</dbReference>